<protein>
    <submittedName>
        <fullName evidence="1">Uncharacterized protein</fullName>
    </submittedName>
</protein>
<keyword evidence="2" id="KW-1185">Reference proteome</keyword>
<comment type="caution">
    <text evidence="1">The sequence shown here is derived from an EMBL/GenBank/DDBJ whole genome shotgun (WGS) entry which is preliminary data.</text>
</comment>
<organism evidence="1 2">
    <name type="scientific">Araneus ventricosus</name>
    <name type="common">Orbweaver spider</name>
    <name type="synonym">Epeira ventricosa</name>
    <dbReference type="NCBI Taxonomy" id="182803"/>
    <lineage>
        <taxon>Eukaryota</taxon>
        <taxon>Metazoa</taxon>
        <taxon>Ecdysozoa</taxon>
        <taxon>Arthropoda</taxon>
        <taxon>Chelicerata</taxon>
        <taxon>Arachnida</taxon>
        <taxon>Araneae</taxon>
        <taxon>Araneomorphae</taxon>
        <taxon>Entelegynae</taxon>
        <taxon>Araneoidea</taxon>
        <taxon>Araneidae</taxon>
        <taxon>Araneus</taxon>
    </lineage>
</organism>
<dbReference type="Proteomes" id="UP000499080">
    <property type="component" value="Unassembled WGS sequence"/>
</dbReference>
<dbReference type="AlphaFoldDB" id="A0A4Y2TVA2"/>
<name>A0A4Y2TVA2_ARAVE</name>
<proteinExistence type="predicted"/>
<sequence>MASDSSNLTLLNDTVIQEVESWFGLESLDGHTDLHVLHGGTLIAVKDRDEVLDPYVRQNAIGEEFIQMDDSARPR</sequence>
<accession>A0A4Y2TVA2</accession>
<dbReference type="EMBL" id="BGPR01031432">
    <property type="protein sequence ID" value="GBO04519.1"/>
    <property type="molecule type" value="Genomic_DNA"/>
</dbReference>
<dbReference type="OrthoDB" id="4843387at2759"/>
<reference evidence="1 2" key="1">
    <citation type="journal article" date="2019" name="Sci. Rep.">
        <title>Orb-weaving spider Araneus ventricosus genome elucidates the spidroin gene catalogue.</title>
        <authorList>
            <person name="Kono N."/>
            <person name="Nakamura H."/>
            <person name="Ohtoshi R."/>
            <person name="Moran D.A.P."/>
            <person name="Shinohara A."/>
            <person name="Yoshida Y."/>
            <person name="Fujiwara M."/>
            <person name="Mori M."/>
            <person name="Tomita M."/>
            <person name="Arakawa K."/>
        </authorList>
    </citation>
    <scope>NUCLEOTIDE SEQUENCE [LARGE SCALE GENOMIC DNA]</scope>
</reference>
<evidence type="ECO:0000313" key="2">
    <source>
        <dbReference type="Proteomes" id="UP000499080"/>
    </source>
</evidence>
<gene>
    <name evidence="1" type="ORF">AVEN_67568_1</name>
</gene>
<evidence type="ECO:0000313" key="1">
    <source>
        <dbReference type="EMBL" id="GBO04519.1"/>
    </source>
</evidence>